<keyword evidence="2" id="KW-0812">Transmembrane</keyword>
<protein>
    <submittedName>
        <fullName evidence="3">Uncharacterized protein</fullName>
    </submittedName>
</protein>
<keyword evidence="2" id="KW-0472">Membrane</keyword>
<feature type="transmembrane region" description="Helical" evidence="2">
    <location>
        <begin position="59"/>
        <end position="76"/>
    </location>
</feature>
<reference evidence="3 4" key="1">
    <citation type="submission" date="2019-02" db="EMBL/GenBank/DDBJ databases">
        <title>Opniocepnalus argus genome.</title>
        <authorList>
            <person name="Zhou C."/>
            <person name="Xiao S."/>
        </authorList>
    </citation>
    <scope>NUCLEOTIDE SEQUENCE [LARGE SCALE GENOMIC DNA]</scope>
    <source>
        <strain evidence="3">OARG1902GOOAL</strain>
        <tissue evidence="3">Muscle</tissue>
    </source>
</reference>
<evidence type="ECO:0000256" key="1">
    <source>
        <dbReference type="SAM" id="MobiDB-lite"/>
    </source>
</evidence>
<evidence type="ECO:0000313" key="4">
    <source>
        <dbReference type="Proteomes" id="UP000503349"/>
    </source>
</evidence>
<dbReference type="Proteomes" id="UP000503349">
    <property type="component" value="Chromosome 17"/>
</dbReference>
<reference evidence="4" key="2">
    <citation type="submission" date="2019-02" db="EMBL/GenBank/DDBJ databases">
        <title>Opniocepnalus argus Var Kimnra genome.</title>
        <authorList>
            <person name="Zhou C."/>
            <person name="Xiao S."/>
        </authorList>
    </citation>
    <scope>NUCLEOTIDE SEQUENCE [LARGE SCALE GENOMIC DNA]</scope>
</reference>
<gene>
    <name evidence="3" type="ORF">EXN66_Car018137</name>
</gene>
<keyword evidence="4" id="KW-1185">Reference proteome</keyword>
<keyword evidence="2" id="KW-1133">Transmembrane helix</keyword>
<proteinExistence type="predicted"/>
<accession>A0A6G1QJ85</accession>
<name>A0A6G1QJ85_CHAAH</name>
<evidence type="ECO:0000313" key="3">
    <source>
        <dbReference type="EMBL" id="KAF3702449.1"/>
    </source>
</evidence>
<feature type="region of interest" description="Disordered" evidence="1">
    <location>
        <begin position="1"/>
        <end position="21"/>
    </location>
</feature>
<dbReference type="EMBL" id="CM015728">
    <property type="protein sequence ID" value="KAF3702449.1"/>
    <property type="molecule type" value="Genomic_DNA"/>
</dbReference>
<organism evidence="3 4">
    <name type="scientific">Channa argus</name>
    <name type="common">Northern snakehead</name>
    <name type="synonym">Ophicephalus argus</name>
    <dbReference type="NCBI Taxonomy" id="215402"/>
    <lineage>
        <taxon>Eukaryota</taxon>
        <taxon>Metazoa</taxon>
        <taxon>Chordata</taxon>
        <taxon>Craniata</taxon>
        <taxon>Vertebrata</taxon>
        <taxon>Euteleostomi</taxon>
        <taxon>Actinopterygii</taxon>
        <taxon>Neopterygii</taxon>
        <taxon>Teleostei</taxon>
        <taxon>Neoteleostei</taxon>
        <taxon>Acanthomorphata</taxon>
        <taxon>Anabantaria</taxon>
        <taxon>Anabantiformes</taxon>
        <taxon>Channoidei</taxon>
        <taxon>Channidae</taxon>
        <taxon>Channa</taxon>
    </lineage>
</organism>
<evidence type="ECO:0000256" key="2">
    <source>
        <dbReference type="SAM" id="Phobius"/>
    </source>
</evidence>
<dbReference type="AlphaFoldDB" id="A0A6G1QJ85"/>
<sequence>MMSGGPSTTQKTPGKTLQHNDPTMVEQATKLCTLSKLTPNIPKTAENRTLPYLPMHLNLLIKFFVVLIWCFSARTVQSWHFSMFTRLIDCALK</sequence>